<dbReference type="Gene3D" id="1.10.1740.10">
    <property type="match status" value="1"/>
</dbReference>
<dbReference type="SUPFAM" id="SSF88946">
    <property type="entry name" value="Sigma2 domain of RNA polymerase sigma factors"/>
    <property type="match status" value="1"/>
</dbReference>
<keyword evidence="2" id="KW-0805">Transcription regulation</keyword>
<dbReference type="InterPro" id="IPR041916">
    <property type="entry name" value="Anti_sigma_zinc_sf"/>
</dbReference>
<dbReference type="SUPFAM" id="SSF88659">
    <property type="entry name" value="Sigma3 and sigma4 domains of RNA polymerase sigma factors"/>
    <property type="match status" value="1"/>
</dbReference>
<dbReference type="InterPro" id="IPR039425">
    <property type="entry name" value="RNA_pol_sigma-70-like"/>
</dbReference>
<dbReference type="Gene3D" id="1.10.10.10">
    <property type="entry name" value="Winged helix-like DNA-binding domain superfamily/Winged helix DNA-binding domain"/>
    <property type="match status" value="1"/>
</dbReference>
<accession>D8UMB7</accession>
<evidence type="ECO:0000259" key="6">
    <source>
        <dbReference type="Pfam" id="PF04542"/>
    </source>
</evidence>
<dbReference type="NCBIfam" id="TIGR02937">
    <property type="entry name" value="sigma70-ECF"/>
    <property type="match status" value="1"/>
</dbReference>
<proteinExistence type="inferred from homology"/>
<protein>
    <recommendedName>
        <fullName evidence="10">Sigma-70 family RNA polymerase sigma factor</fullName>
    </recommendedName>
</protein>
<dbReference type="KEGG" id="vcn:VOLCADRAFT_101322"/>
<keyword evidence="3" id="KW-0731">Sigma factor</keyword>
<name>D8UMB7_VOLCA</name>
<evidence type="ECO:0000256" key="2">
    <source>
        <dbReference type="ARBA" id="ARBA00023015"/>
    </source>
</evidence>
<dbReference type="InterPro" id="IPR027383">
    <property type="entry name" value="Znf_put"/>
</dbReference>
<evidence type="ECO:0000259" key="7">
    <source>
        <dbReference type="Pfam" id="PF13490"/>
    </source>
</evidence>
<dbReference type="AlphaFoldDB" id="D8UMB7"/>
<evidence type="ECO:0000256" key="4">
    <source>
        <dbReference type="ARBA" id="ARBA00023125"/>
    </source>
</evidence>
<organism evidence="9">
    <name type="scientific">Volvox carteri f. nagariensis</name>
    <dbReference type="NCBI Taxonomy" id="3068"/>
    <lineage>
        <taxon>Eukaryota</taxon>
        <taxon>Viridiplantae</taxon>
        <taxon>Chlorophyta</taxon>
        <taxon>core chlorophytes</taxon>
        <taxon>Chlorophyceae</taxon>
        <taxon>CS clade</taxon>
        <taxon>Chlamydomonadales</taxon>
        <taxon>Volvocaceae</taxon>
        <taxon>Volvox</taxon>
    </lineage>
</organism>
<dbReference type="Pfam" id="PF04542">
    <property type="entry name" value="Sigma70_r2"/>
    <property type="match status" value="1"/>
</dbReference>
<dbReference type="InterPro" id="IPR014284">
    <property type="entry name" value="RNA_pol_sigma-70_dom"/>
</dbReference>
<feature type="domain" description="RNA polymerase sigma-70 region 2" evidence="6">
    <location>
        <begin position="7"/>
        <end position="74"/>
    </location>
</feature>
<dbReference type="OrthoDB" id="10669746at2759"/>
<keyword evidence="5" id="KW-0804">Transcription</keyword>
<evidence type="ECO:0000256" key="5">
    <source>
        <dbReference type="ARBA" id="ARBA00023163"/>
    </source>
</evidence>
<feature type="domain" description="Putative zinc-finger" evidence="7">
    <location>
        <begin position="171"/>
        <end position="204"/>
    </location>
</feature>
<dbReference type="EMBL" id="GL378989">
    <property type="protein sequence ID" value="EFJ39131.1"/>
    <property type="molecule type" value="Genomic_DNA"/>
</dbReference>
<comment type="similarity">
    <text evidence="1">Belongs to the sigma-70 factor family. ECF subfamily.</text>
</comment>
<dbReference type="GO" id="GO:0016987">
    <property type="term" value="F:sigma factor activity"/>
    <property type="evidence" value="ECO:0007669"/>
    <property type="project" value="UniProtKB-KW"/>
</dbReference>
<keyword evidence="9" id="KW-1185">Reference proteome</keyword>
<dbReference type="InterPro" id="IPR013325">
    <property type="entry name" value="RNA_pol_sigma_r2"/>
</dbReference>
<dbReference type="Proteomes" id="UP000001058">
    <property type="component" value="Unassembled WGS sequence"/>
</dbReference>
<evidence type="ECO:0000313" key="8">
    <source>
        <dbReference type="EMBL" id="EFJ39131.1"/>
    </source>
</evidence>
<gene>
    <name evidence="8" type="ORF">VOLCADRAFT_101322</name>
</gene>
<sequence>MSAFDGLYERHVSVASSVARRNVDNQSDAEDVVAEAFQAVLQSLISGKGPDTFFRAYLLSTVARLSHQRNRKAGKVLPSSDHAVLDQTLVDSDAAISAFESHTVAKAFRALPERWQAVLWYLDVERMKPAAVAPVLGLSANAVSALALRAREGLRRQYLQYHIAEQADTKCAEYASKLGNYIRGGVSHATGRRIREHLNGCPSCTAALAELKDVQGSMRAVLLPLVTGIPAALWAGKGAGLGVVGGMVPANAAVAVPALAQP</sequence>
<evidence type="ECO:0000313" key="9">
    <source>
        <dbReference type="Proteomes" id="UP000001058"/>
    </source>
</evidence>
<dbReference type="PANTHER" id="PTHR43133:SF8">
    <property type="entry name" value="RNA POLYMERASE SIGMA FACTOR HI_1459-RELATED"/>
    <property type="match status" value="1"/>
</dbReference>
<dbReference type="InterPro" id="IPR036388">
    <property type="entry name" value="WH-like_DNA-bd_sf"/>
</dbReference>
<dbReference type="InterPro" id="IPR007627">
    <property type="entry name" value="RNA_pol_sigma70_r2"/>
</dbReference>
<evidence type="ECO:0000256" key="1">
    <source>
        <dbReference type="ARBA" id="ARBA00010641"/>
    </source>
</evidence>
<dbReference type="Pfam" id="PF13490">
    <property type="entry name" value="zf-HC2"/>
    <property type="match status" value="1"/>
</dbReference>
<evidence type="ECO:0000256" key="3">
    <source>
        <dbReference type="ARBA" id="ARBA00023082"/>
    </source>
</evidence>
<dbReference type="Gene3D" id="1.10.10.1320">
    <property type="entry name" value="Anti-sigma factor, zinc-finger domain"/>
    <property type="match status" value="1"/>
</dbReference>
<evidence type="ECO:0008006" key="10">
    <source>
        <dbReference type="Google" id="ProtNLM"/>
    </source>
</evidence>
<reference evidence="8 9" key="1">
    <citation type="journal article" date="2010" name="Science">
        <title>Genomic analysis of organismal complexity in the multicellular green alga Volvox carteri.</title>
        <authorList>
            <person name="Prochnik S.E."/>
            <person name="Umen J."/>
            <person name="Nedelcu A.M."/>
            <person name="Hallmann A."/>
            <person name="Miller S.M."/>
            <person name="Nishii I."/>
            <person name="Ferris P."/>
            <person name="Kuo A."/>
            <person name="Mitros T."/>
            <person name="Fritz-Laylin L.K."/>
            <person name="Hellsten U."/>
            <person name="Chapman J."/>
            <person name="Simakov O."/>
            <person name="Rensing S.A."/>
            <person name="Terry A."/>
            <person name="Pangilinan J."/>
            <person name="Kapitonov V."/>
            <person name="Jurka J."/>
            <person name="Salamov A."/>
            <person name="Shapiro H."/>
            <person name="Schmutz J."/>
            <person name="Grimwood J."/>
            <person name="Lindquist E."/>
            <person name="Lucas S."/>
            <person name="Grigoriev I.V."/>
            <person name="Schmitt R."/>
            <person name="Kirk D."/>
            <person name="Rokhsar D.S."/>
        </authorList>
    </citation>
    <scope>NUCLEOTIDE SEQUENCE [LARGE SCALE GENOMIC DNA]</scope>
    <source>
        <strain evidence="9">f. Nagariensis / Eve</strain>
    </source>
</reference>
<dbReference type="GO" id="GO:0003677">
    <property type="term" value="F:DNA binding"/>
    <property type="evidence" value="ECO:0007669"/>
    <property type="project" value="UniProtKB-KW"/>
</dbReference>
<dbReference type="InParanoid" id="D8UMB7"/>
<feature type="non-terminal residue" evidence="8">
    <location>
        <position position="262"/>
    </location>
</feature>
<keyword evidence="4" id="KW-0238">DNA-binding</keyword>
<dbReference type="GO" id="GO:0006352">
    <property type="term" value="P:DNA-templated transcription initiation"/>
    <property type="evidence" value="ECO:0007669"/>
    <property type="project" value="InterPro"/>
</dbReference>
<dbReference type="InterPro" id="IPR013324">
    <property type="entry name" value="RNA_pol_sigma_r3/r4-like"/>
</dbReference>
<dbReference type="PANTHER" id="PTHR43133">
    <property type="entry name" value="RNA POLYMERASE ECF-TYPE SIGMA FACTO"/>
    <property type="match status" value="1"/>
</dbReference>